<organism evidence="3 4">
    <name type="scientific">Gordonia rhizosphera NBRC 16068</name>
    <dbReference type="NCBI Taxonomy" id="1108045"/>
    <lineage>
        <taxon>Bacteria</taxon>
        <taxon>Bacillati</taxon>
        <taxon>Actinomycetota</taxon>
        <taxon>Actinomycetes</taxon>
        <taxon>Mycobacteriales</taxon>
        <taxon>Gordoniaceae</taxon>
        <taxon>Gordonia</taxon>
    </lineage>
</organism>
<evidence type="ECO:0000256" key="1">
    <source>
        <dbReference type="SAM" id="MobiDB-lite"/>
    </source>
</evidence>
<keyword evidence="4" id="KW-1185">Reference proteome</keyword>
<feature type="transmembrane region" description="Helical" evidence="2">
    <location>
        <begin position="116"/>
        <end position="142"/>
    </location>
</feature>
<sequence>MAQKTNEPAGDDRARHDPADHSDEDVSAADPRTPSILEQMGGISGLIYSTVPIVVFVPVNAVWGLRVAMVAALAVALVIFGVRLWRREPLNPAISGLLGVAICVFIANRVGDAKGYFLFGIWTTLAYAIAFVVSIVVRWPLIGVAWNLISGEGMAWRKHRRTLYAYDIATAFWAAVFAARYLTQSTLYDDGHTGWLAVSRIAMGWPLTALAVLATVLLVRRATRDEHVIEAEEEQKSSTDPVR</sequence>
<reference evidence="3 4" key="1">
    <citation type="submission" date="2012-08" db="EMBL/GenBank/DDBJ databases">
        <title>Whole genome shotgun sequence of Gordonia rhizosphera NBRC 16068.</title>
        <authorList>
            <person name="Takarada H."/>
            <person name="Isaki S."/>
            <person name="Hosoyama A."/>
            <person name="Tsuchikane K."/>
            <person name="Katsumata H."/>
            <person name="Baba S."/>
            <person name="Ohji S."/>
            <person name="Yamazaki S."/>
            <person name="Fujita N."/>
        </authorList>
    </citation>
    <scope>NUCLEOTIDE SEQUENCE [LARGE SCALE GENOMIC DNA]</scope>
    <source>
        <strain evidence="3 4">NBRC 16068</strain>
    </source>
</reference>
<feature type="transmembrane region" description="Helical" evidence="2">
    <location>
        <begin position="92"/>
        <end position="110"/>
    </location>
</feature>
<feature type="transmembrane region" description="Helical" evidence="2">
    <location>
        <begin position="40"/>
        <end position="59"/>
    </location>
</feature>
<comment type="caution">
    <text evidence="3">The sequence shown here is derived from an EMBL/GenBank/DDBJ whole genome shotgun (WGS) entry which is preliminary data.</text>
</comment>
<feature type="transmembrane region" description="Helical" evidence="2">
    <location>
        <begin position="194"/>
        <end position="219"/>
    </location>
</feature>
<dbReference type="STRING" id="1108045.GORHZ_215_00120"/>
<evidence type="ECO:0000313" key="3">
    <source>
        <dbReference type="EMBL" id="GAB93367.1"/>
    </source>
</evidence>
<protein>
    <recommendedName>
        <fullName evidence="5">DUF3159 domain-containing protein</fullName>
    </recommendedName>
</protein>
<keyword evidence="2" id="KW-1133">Transmembrane helix</keyword>
<feature type="transmembrane region" description="Helical" evidence="2">
    <location>
        <begin position="163"/>
        <end position="182"/>
    </location>
</feature>
<feature type="transmembrane region" description="Helical" evidence="2">
    <location>
        <begin position="65"/>
        <end position="85"/>
    </location>
</feature>
<feature type="compositionally biased region" description="Basic and acidic residues" evidence="1">
    <location>
        <begin position="10"/>
        <end position="21"/>
    </location>
</feature>
<dbReference type="eggNOG" id="ENOG5031MNQ">
    <property type="taxonomic scope" value="Bacteria"/>
</dbReference>
<accession>K6WMM3</accession>
<dbReference type="AlphaFoldDB" id="K6WMM3"/>
<gene>
    <name evidence="3" type="ORF">GORHZ_215_00120</name>
</gene>
<dbReference type="RefSeq" id="WP_006338432.1">
    <property type="nucleotide sequence ID" value="NZ_BAHC01000215.1"/>
</dbReference>
<dbReference type="InterPro" id="IPR016566">
    <property type="entry name" value="UCP010219"/>
</dbReference>
<feature type="region of interest" description="Disordered" evidence="1">
    <location>
        <begin position="1"/>
        <end position="30"/>
    </location>
</feature>
<dbReference type="Pfam" id="PF11361">
    <property type="entry name" value="DUF3159"/>
    <property type="match status" value="1"/>
</dbReference>
<name>K6WMM3_9ACTN</name>
<dbReference type="EMBL" id="BAHC01000215">
    <property type="protein sequence ID" value="GAB93367.1"/>
    <property type="molecule type" value="Genomic_DNA"/>
</dbReference>
<evidence type="ECO:0008006" key="5">
    <source>
        <dbReference type="Google" id="ProtNLM"/>
    </source>
</evidence>
<keyword evidence="2" id="KW-0812">Transmembrane</keyword>
<dbReference type="OrthoDB" id="5244221at2"/>
<dbReference type="Proteomes" id="UP000008363">
    <property type="component" value="Unassembled WGS sequence"/>
</dbReference>
<dbReference type="PIRSF" id="PIRSF010219">
    <property type="entry name" value="UCP010219"/>
    <property type="match status" value="1"/>
</dbReference>
<keyword evidence="2" id="KW-0472">Membrane</keyword>
<evidence type="ECO:0000256" key="2">
    <source>
        <dbReference type="SAM" id="Phobius"/>
    </source>
</evidence>
<evidence type="ECO:0000313" key="4">
    <source>
        <dbReference type="Proteomes" id="UP000008363"/>
    </source>
</evidence>
<proteinExistence type="predicted"/>